<dbReference type="EMBL" id="CAMKVN010008027">
    <property type="protein sequence ID" value="CAI2192103.1"/>
    <property type="molecule type" value="Genomic_DNA"/>
</dbReference>
<dbReference type="Proteomes" id="UP001153678">
    <property type="component" value="Unassembled WGS sequence"/>
</dbReference>
<dbReference type="AlphaFoldDB" id="A0A9W4T527"/>
<proteinExistence type="predicted"/>
<organism evidence="1 2">
    <name type="scientific">Funneliformis geosporum</name>
    <dbReference type="NCBI Taxonomy" id="1117311"/>
    <lineage>
        <taxon>Eukaryota</taxon>
        <taxon>Fungi</taxon>
        <taxon>Fungi incertae sedis</taxon>
        <taxon>Mucoromycota</taxon>
        <taxon>Glomeromycotina</taxon>
        <taxon>Glomeromycetes</taxon>
        <taxon>Glomerales</taxon>
        <taxon>Glomeraceae</taxon>
        <taxon>Funneliformis</taxon>
    </lineage>
</organism>
<dbReference type="OrthoDB" id="2444537at2759"/>
<feature type="non-terminal residue" evidence="1">
    <location>
        <position position="1"/>
    </location>
</feature>
<keyword evidence="2" id="KW-1185">Reference proteome</keyword>
<gene>
    <name evidence="1" type="ORF">FWILDA_LOCUS15407</name>
</gene>
<name>A0A9W4T527_9GLOM</name>
<evidence type="ECO:0000313" key="1">
    <source>
        <dbReference type="EMBL" id="CAI2192103.1"/>
    </source>
</evidence>
<evidence type="ECO:0000313" key="2">
    <source>
        <dbReference type="Proteomes" id="UP001153678"/>
    </source>
</evidence>
<reference evidence="1" key="1">
    <citation type="submission" date="2022-08" db="EMBL/GenBank/DDBJ databases">
        <authorList>
            <person name="Kallberg Y."/>
            <person name="Tangrot J."/>
            <person name="Rosling A."/>
        </authorList>
    </citation>
    <scope>NUCLEOTIDE SEQUENCE</scope>
    <source>
        <strain evidence="1">Wild A</strain>
    </source>
</reference>
<accession>A0A9W4T527</accession>
<sequence>GEVENKHRKVQLDLSKNPDDRKSIGWFHDGILTIDINGIEVCVGILEVAGNAVVTDHTKFLGDQKKMLKAMCLTFHELYIMTELLIKKAKI</sequence>
<protein>
    <submittedName>
        <fullName evidence="1">9221_t:CDS:1</fullName>
    </submittedName>
</protein>
<comment type="caution">
    <text evidence="1">The sequence shown here is derived from an EMBL/GenBank/DDBJ whole genome shotgun (WGS) entry which is preliminary data.</text>
</comment>